<dbReference type="InterPro" id="IPR029055">
    <property type="entry name" value="Ntn_hydrolases_N"/>
</dbReference>
<dbReference type="Gene3D" id="1.10.1400.10">
    <property type="match status" value="1"/>
</dbReference>
<keyword evidence="3" id="KW-0865">Zymogen</keyword>
<dbReference type="EMBL" id="JACZDF010000001">
    <property type="protein sequence ID" value="MBD9698194.1"/>
    <property type="molecule type" value="Genomic_DNA"/>
</dbReference>
<sequence>MSAPRKVLLAVVTLLVVVLVATTVAAVVVVRKPFPATSGEVTMRGLDGAVTVERDARGVPYLTATTSEDLFRAQGYVHAQDRFFEMDYRRHVTAGRLAELVGDNPDAIAADRVVRTFGWRRVAEQEWDLLEQSTRDNLTAYAEGVNAYLAERSPAEIALEYTVLGTQVDVADPEPWQPVDSVAWLKAMAWDLRGNFDEELERAAAFGTLRDVTAVEALFPAYPDDANAPILAADEATATRGERRAAAPKDAEGGTGGASRAAPEDGLPLEDAGVRAALDAAADALAAVPQQVGRGEGTGSNSWVVAGEHTASGKPLLANDPHLSLAAPSIWAQIGLRCAQVSDACPYDVAGFSFSGLPGVIIGHNANLAWGLTNLGADVTDFFVEAVRAHTYLRDGSWEPLDIRQETIKVNGGDDIVIDVAETVHGPVISGELGESLAALLSPTADAGLSGVTYGVALSWTALTPGRTADAIFALNRAADADDVAQAAALFAVPSQNIIFATTDGHIGYQAPGRIPLRGNVTGPVPSDGTWPRPGWDSAYDWQGYVDPADMPAVLDPESGVIVAANQAVLPAGEGPYLTADWDYGYRSHRISTLLDTAITGGTKLSGETMSAIQSDVWSPFAAALVPTLLGISLDDDFAAQGQELLRSWDYNTDPSSAAAAYFNAVWAHIVDGAFADDLPDSVQPSGSSRWLAVVTELLDDPEARLWDDRTTVDVVETRDEILRQALVDARLELTTALGRDTDDWQWGRLHQLSLEHPVLGGESIPWPVRAFVNPATQQLGGGSSIVDATAWDASARTATGRTDFSVTSGPSMRMVVDLGVLDASTWVVVTGTSGHPGHRNYADQFEAWSVGETFAWPFSADAVTRAAGETLRLVPSAE</sequence>
<dbReference type="Gene3D" id="1.10.439.10">
    <property type="entry name" value="Penicillin Amidohydrolase, domain 1"/>
    <property type="match status" value="1"/>
</dbReference>
<comment type="similarity">
    <text evidence="1">Belongs to the peptidase S45 family.</text>
</comment>
<gene>
    <name evidence="5" type="ORF">IGS67_01620</name>
</gene>
<dbReference type="InterPro" id="IPR014395">
    <property type="entry name" value="Pen/GL7ACA/AHL_acylase"/>
</dbReference>
<evidence type="ECO:0000256" key="4">
    <source>
        <dbReference type="SAM" id="MobiDB-lite"/>
    </source>
</evidence>
<evidence type="ECO:0000313" key="6">
    <source>
        <dbReference type="Proteomes" id="UP000642107"/>
    </source>
</evidence>
<accession>A0ABR9DM30</accession>
<feature type="region of interest" description="Disordered" evidence="4">
    <location>
        <begin position="238"/>
        <end position="266"/>
    </location>
</feature>
<comment type="caution">
    <text evidence="5">The sequence shown here is derived from an EMBL/GenBank/DDBJ whole genome shotgun (WGS) entry which is preliminary data.</text>
</comment>
<dbReference type="Gene3D" id="2.30.120.10">
    <property type="match status" value="1"/>
</dbReference>
<dbReference type="PIRSF" id="PIRSF001227">
    <property type="entry name" value="Pen_acylase"/>
    <property type="match status" value="1"/>
</dbReference>
<keyword evidence="6" id="KW-1185">Reference proteome</keyword>
<reference evidence="5 6" key="1">
    <citation type="submission" date="2020-09" db="EMBL/GenBank/DDBJ databases">
        <title>Flavimobilis rhizosphaerae sp. nov., isolated from rhizosphere soil of Spartina alterniflora.</title>
        <authorList>
            <person name="Hanqin C."/>
        </authorList>
    </citation>
    <scope>NUCLEOTIDE SEQUENCE [LARGE SCALE GENOMIC DNA]</scope>
    <source>
        <strain evidence="5 6">GY 10621</strain>
    </source>
</reference>
<dbReference type="PANTHER" id="PTHR34218:SF4">
    <property type="entry name" value="ACYL-HOMOSERINE LACTONE ACYLASE QUIP"/>
    <property type="match status" value="1"/>
</dbReference>
<dbReference type="Proteomes" id="UP000642107">
    <property type="component" value="Unassembled WGS sequence"/>
</dbReference>
<dbReference type="Gene3D" id="3.60.20.10">
    <property type="entry name" value="Glutamine Phosphoribosylpyrophosphate, subunit 1, domain 1"/>
    <property type="match status" value="1"/>
</dbReference>
<dbReference type="InterPro" id="IPR043147">
    <property type="entry name" value="Penicillin_amidase_A-knob"/>
</dbReference>
<dbReference type="CDD" id="cd03747">
    <property type="entry name" value="Ntn_PGA_like"/>
    <property type="match status" value="1"/>
</dbReference>
<dbReference type="Pfam" id="PF01804">
    <property type="entry name" value="Penicil_amidase"/>
    <property type="match status" value="1"/>
</dbReference>
<organism evidence="5 6">
    <name type="scientific">Flavimobilis rhizosphaerae</name>
    <dbReference type="NCBI Taxonomy" id="2775421"/>
    <lineage>
        <taxon>Bacteria</taxon>
        <taxon>Bacillati</taxon>
        <taxon>Actinomycetota</taxon>
        <taxon>Actinomycetes</taxon>
        <taxon>Micrococcales</taxon>
        <taxon>Jonesiaceae</taxon>
        <taxon>Flavimobilis</taxon>
    </lineage>
</organism>
<evidence type="ECO:0000256" key="1">
    <source>
        <dbReference type="ARBA" id="ARBA00006586"/>
    </source>
</evidence>
<evidence type="ECO:0000313" key="5">
    <source>
        <dbReference type="EMBL" id="MBD9698194.1"/>
    </source>
</evidence>
<protein>
    <submittedName>
        <fullName evidence="5">Penicillin acylase family protein</fullName>
    </submittedName>
</protein>
<proteinExistence type="inferred from homology"/>
<dbReference type="InterPro" id="IPR002692">
    <property type="entry name" value="S45"/>
</dbReference>
<keyword evidence="2" id="KW-0378">Hydrolase</keyword>
<feature type="compositionally biased region" description="Basic and acidic residues" evidence="4">
    <location>
        <begin position="240"/>
        <end position="252"/>
    </location>
</feature>
<dbReference type="InterPro" id="IPR043146">
    <property type="entry name" value="Penicillin_amidase_N_B-knob"/>
</dbReference>
<dbReference type="InterPro" id="IPR023343">
    <property type="entry name" value="Penicillin_amidase_dom1"/>
</dbReference>
<evidence type="ECO:0000256" key="2">
    <source>
        <dbReference type="ARBA" id="ARBA00022801"/>
    </source>
</evidence>
<evidence type="ECO:0000256" key="3">
    <source>
        <dbReference type="ARBA" id="ARBA00023145"/>
    </source>
</evidence>
<name>A0ABR9DM30_9MICO</name>
<dbReference type="PANTHER" id="PTHR34218">
    <property type="entry name" value="PEPTIDASE S45 PENICILLIN AMIDASE"/>
    <property type="match status" value="1"/>
</dbReference>
<dbReference type="SUPFAM" id="SSF56235">
    <property type="entry name" value="N-terminal nucleophile aminohydrolases (Ntn hydrolases)"/>
    <property type="match status" value="1"/>
</dbReference>